<feature type="transmembrane region" description="Helical" evidence="7">
    <location>
        <begin position="72"/>
        <end position="92"/>
    </location>
</feature>
<dbReference type="GO" id="GO:0045202">
    <property type="term" value="C:synapse"/>
    <property type="evidence" value="ECO:0007669"/>
    <property type="project" value="TreeGrafter"/>
</dbReference>
<evidence type="ECO:0000313" key="9">
    <source>
        <dbReference type="EMBL" id="KAF0022995.1"/>
    </source>
</evidence>
<dbReference type="GO" id="GO:0007156">
    <property type="term" value="P:homophilic cell adhesion via plasma membrane adhesion molecules"/>
    <property type="evidence" value="ECO:0007669"/>
    <property type="project" value="TreeGrafter"/>
</dbReference>
<keyword evidence="6" id="KW-0393">Immunoglobulin domain</keyword>
<dbReference type="GO" id="GO:0051606">
    <property type="term" value="P:detection of stimulus"/>
    <property type="evidence" value="ECO:0007669"/>
    <property type="project" value="TreeGrafter"/>
</dbReference>
<sequence>PQLVSWVKVDDDVPSHAVITGGDLYIENLNKSYNGTYRCVASNSVGESFDDYILYVYDSRAGEGAPRTVDHAVIGGVVAVVVFAMLCLLIVLGRYFARHKGTYFTHEAKGADDAADADTAIINAEGGHTNSDEKKEYYI</sequence>
<keyword evidence="3" id="KW-0677">Repeat</keyword>
<dbReference type="Proteomes" id="UP000438429">
    <property type="component" value="Unassembled WGS sequence"/>
</dbReference>
<dbReference type="AlphaFoldDB" id="A0A6A4RS37"/>
<feature type="domain" description="Neurexin/syndecan/glycophorin C" evidence="8">
    <location>
        <begin position="92"/>
        <end position="110"/>
    </location>
</feature>
<comment type="subcellular location">
    <subcellularLocation>
        <location evidence="1">Membrane</location>
        <topology evidence="1">Single-pass type I membrane protein</topology>
    </subcellularLocation>
</comment>
<evidence type="ECO:0000256" key="4">
    <source>
        <dbReference type="ARBA" id="ARBA00022989"/>
    </source>
</evidence>
<dbReference type="InterPro" id="IPR013783">
    <property type="entry name" value="Ig-like_fold"/>
</dbReference>
<evidence type="ECO:0000256" key="2">
    <source>
        <dbReference type="ARBA" id="ARBA00022692"/>
    </source>
</evidence>
<comment type="caution">
    <text evidence="9">The sequence shown here is derived from an EMBL/GenBank/DDBJ whole genome shotgun (WGS) entry which is preliminary data.</text>
</comment>
<evidence type="ECO:0000256" key="1">
    <source>
        <dbReference type="ARBA" id="ARBA00004479"/>
    </source>
</evidence>
<keyword evidence="2 7" id="KW-0812">Transmembrane</keyword>
<dbReference type="GO" id="GO:0043005">
    <property type="term" value="C:neuron projection"/>
    <property type="evidence" value="ECO:0007669"/>
    <property type="project" value="TreeGrafter"/>
</dbReference>
<evidence type="ECO:0000256" key="6">
    <source>
        <dbReference type="ARBA" id="ARBA00023319"/>
    </source>
</evidence>
<dbReference type="InterPro" id="IPR036179">
    <property type="entry name" value="Ig-like_dom_sf"/>
</dbReference>
<dbReference type="PANTHER" id="PTHR45889">
    <property type="entry name" value="IG-LIKE DOMAIN-CONTAINING PROTEIN"/>
    <property type="match status" value="1"/>
</dbReference>
<dbReference type="Gene3D" id="2.60.40.10">
    <property type="entry name" value="Immunoglobulins"/>
    <property type="match status" value="1"/>
</dbReference>
<dbReference type="GO" id="GO:0005886">
    <property type="term" value="C:plasma membrane"/>
    <property type="evidence" value="ECO:0007669"/>
    <property type="project" value="TreeGrafter"/>
</dbReference>
<evidence type="ECO:0000259" key="8">
    <source>
        <dbReference type="SMART" id="SM00294"/>
    </source>
</evidence>
<organism evidence="9 10">
    <name type="scientific">Scophthalmus maximus</name>
    <name type="common">Turbot</name>
    <name type="synonym">Psetta maxima</name>
    <dbReference type="NCBI Taxonomy" id="52904"/>
    <lineage>
        <taxon>Eukaryota</taxon>
        <taxon>Metazoa</taxon>
        <taxon>Chordata</taxon>
        <taxon>Craniata</taxon>
        <taxon>Vertebrata</taxon>
        <taxon>Euteleostomi</taxon>
        <taxon>Actinopterygii</taxon>
        <taxon>Neopterygii</taxon>
        <taxon>Teleostei</taxon>
        <taxon>Neoteleostei</taxon>
        <taxon>Acanthomorphata</taxon>
        <taxon>Carangaria</taxon>
        <taxon>Pleuronectiformes</taxon>
        <taxon>Pleuronectoidei</taxon>
        <taxon>Scophthalmidae</taxon>
        <taxon>Scophthalmus</taxon>
    </lineage>
</organism>
<dbReference type="PANTHER" id="PTHR45889:SF2">
    <property type="entry name" value="CELL ADHESION MOLECULE 1"/>
    <property type="match status" value="1"/>
</dbReference>
<evidence type="ECO:0000256" key="5">
    <source>
        <dbReference type="ARBA" id="ARBA00023136"/>
    </source>
</evidence>
<name>A0A6A4RS37_SCOMX</name>
<dbReference type="SUPFAM" id="SSF48726">
    <property type="entry name" value="Immunoglobulin"/>
    <property type="match status" value="1"/>
</dbReference>
<accession>A0A6A4RS37</accession>
<evidence type="ECO:0000256" key="7">
    <source>
        <dbReference type="SAM" id="Phobius"/>
    </source>
</evidence>
<dbReference type="GO" id="GO:0042271">
    <property type="term" value="P:susceptibility to natural killer cell mediated cytotoxicity"/>
    <property type="evidence" value="ECO:0007669"/>
    <property type="project" value="TreeGrafter"/>
</dbReference>
<dbReference type="InterPro" id="IPR003585">
    <property type="entry name" value="Neurexin-like"/>
</dbReference>
<dbReference type="EMBL" id="VEVO01000023">
    <property type="protein sequence ID" value="KAF0022995.1"/>
    <property type="molecule type" value="Genomic_DNA"/>
</dbReference>
<dbReference type="GO" id="GO:0008037">
    <property type="term" value="P:cell recognition"/>
    <property type="evidence" value="ECO:0007669"/>
    <property type="project" value="TreeGrafter"/>
</dbReference>
<gene>
    <name evidence="9" type="ORF">F2P81_024976</name>
</gene>
<reference evidence="9 10" key="1">
    <citation type="submission" date="2019-06" db="EMBL/GenBank/DDBJ databases">
        <title>Draft genomes of female and male turbot (Scophthalmus maximus).</title>
        <authorList>
            <person name="Xu H."/>
            <person name="Xu X.-W."/>
            <person name="Shao C."/>
            <person name="Chen S."/>
        </authorList>
    </citation>
    <scope>NUCLEOTIDE SEQUENCE [LARGE SCALE GENOMIC DNA]</scope>
    <source>
        <strain evidence="9">Ysfricsl-2016a</strain>
        <tissue evidence="9">Blood</tissue>
    </source>
</reference>
<dbReference type="SMART" id="SM00294">
    <property type="entry name" value="4.1m"/>
    <property type="match status" value="1"/>
</dbReference>
<evidence type="ECO:0000256" key="3">
    <source>
        <dbReference type="ARBA" id="ARBA00022737"/>
    </source>
</evidence>
<keyword evidence="5 7" id="KW-0472">Membrane</keyword>
<protein>
    <recommendedName>
        <fullName evidence="8">Neurexin/syndecan/glycophorin C domain-containing protein</fullName>
    </recommendedName>
</protein>
<dbReference type="GO" id="GO:0005102">
    <property type="term" value="F:signaling receptor binding"/>
    <property type="evidence" value="ECO:0007669"/>
    <property type="project" value="TreeGrafter"/>
</dbReference>
<evidence type="ECO:0000313" key="10">
    <source>
        <dbReference type="Proteomes" id="UP000438429"/>
    </source>
</evidence>
<keyword evidence="4 7" id="KW-1133">Transmembrane helix</keyword>
<proteinExistence type="predicted"/>
<feature type="non-terminal residue" evidence="9">
    <location>
        <position position="1"/>
    </location>
</feature>